<feature type="region of interest" description="Disordered" evidence="1">
    <location>
        <begin position="1"/>
        <end position="39"/>
    </location>
</feature>
<evidence type="ECO:0000313" key="3">
    <source>
        <dbReference type="Proteomes" id="UP000003477"/>
    </source>
</evidence>
<sequence>MVHEIVEIPPSVPPPVPLLGGGRGGSGLGGISFNINSHN</sequence>
<reference evidence="2 3" key="1">
    <citation type="journal article" date="2011" name="Front. Microbiol.">
        <title>Two Strains of Crocosphaera watsonii with Highly Conserved Genomes are Distinguished by Strain-Specific Features.</title>
        <authorList>
            <person name="Bench S.R."/>
            <person name="Ilikchyan I.N."/>
            <person name="Tripp H.J."/>
            <person name="Zehr J.P."/>
        </authorList>
    </citation>
    <scope>NUCLEOTIDE SEQUENCE [LARGE SCALE GENOMIC DNA]</scope>
    <source>
        <strain evidence="2 3">WH 0003</strain>
    </source>
</reference>
<evidence type="ECO:0000256" key="1">
    <source>
        <dbReference type="SAM" id="MobiDB-lite"/>
    </source>
</evidence>
<name>G5J1B1_CROWT</name>
<evidence type="ECO:0000313" key="2">
    <source>
        <dbReference type="EMBL" id="EHJ14023.1"/>
    </source>
</evidence>
<dbReference type="EMBL" id="AESD01000206">
    <property type="protein sequence ID" value="EHJ14023.1"/>
    <property type="molecule type" value="Genomic_DNA"/>
</dbReference>
<organism evidence="2 3">
    <name type="scientific">Crocosphaera watsonii WH 0003</name>
    <dbReference type="NCBI Taxonomy" id="423471"/>
    <lineage>
        <taxon>Bacteria</taxon>
        <taxon>Bacillati</taxon>
        <taxon>Cyanobacteriota</taxon>
        <taxon>Cyanophyceae</taxon>
        <taxon>Oscillatoriophycideae</taxon>
        <taxon>Chroococcales</taxon>
        <taxon>Aphanothecaceae</taxon>
        <taxon>Crocosphaera</taxon>
    </lineage>
</organism>
<feature type="compositionally biased region" description="Gly residues" evidence="1">
    <location>
        <begin position="19"/>
        <end position="30"/>
    </location>
</feature>
<protein>
    <submittedName>
        <fullName evidence="2">Uncharacterized protein</fullName>
    </submittedName>
</protein>
<gene>
    <name evidence="2" type="ORF">CWATWH0003_1295</name>
</gene>
<dbReference type="AlphaFoldDB" id="G5J1B1"/>
<proteinExistence type="predicted"/>
<dbReference type="PATRIC" id="fig|423471.3.peg.1196"/>
<dbReference type="Proteomes" id="UP000003477">
    <property type="component" value="Unassembled WGS sequence"/>
</dbReference>
<comment type="caution">
    <text evidence="2">The sequence shown here is derived from an EMBL/GenBank/DDBJ whole genome shotgun (WGS) entry which is preliminary data.</text>
</comment>
<accession>G5J1B1</accession>